<protein>
    <recommendedName>
        <fullName evidence="4">Plastid lipid-associated protein/fibrillin conserved domain-containing protein</fullName>
    </recommendedName>
</protein>
<feature type="domain" description="Plastid lipid-associated protein/fibrillin conserved" evidence="4">
    <location>
        <begin position="193"/>
        <end position="228"/>
    </location>
</feature>
<organism evidence="5">
    <name type="scientific">Chlamydomonas leiostraca</name>
    <dbReference type="NCBI Taxonomy" id="1034604"/>
    <lineage>
        <taxon>Eukaryota</taxon>
        <taxon>Viridiplantae</taxon>
        <taxon>Chlorophyta</taxon>
        <taxon>core chlorophytes</taxon>
        <taxon>Chlorophyceae</taxon>
        <taxon>CS clade</taxon>
        <taxon>Chlamydomonadales</taxon>
        <taxon>Chlamydomonadaceae</taxon>
        <taxon>Chlamydomonas</taxon>
    </lineage>
</organism>
<comment type="subcellular location">
    <subcellularLocation>
        <location evidence="1">Plastid</location>
    </subcellularLocation>
</comment>
<dbReference type="AlphaFoldDB" id="A0A7S0RYJ4"/>
<sequence>MLLSRSHLPRGCANQATRPCLTHPRRVAWIPKTVASQVEAATSRSPAEVVDQILKLVDNSDGGMALADDVKEKVDTLLDQLEVVGKQQDPRPLSNELLWGNYNVAYTSTRRAPRQNGQPSGGRFRSSLGRTLFRTTGLFQSVLKPDVATNKVAFRLLGVLSGYIGLRGQVLPVGDTGDTVKVLFEPPVLSLGPLHFRIGRDSDVVLATTYLDERVRIGKGSRGSLFVFTRGGPADEAGMDAVGREATSAGAAAIASAGFVAAMLGGLALWLQPSLPARILAGMIWFVCAGILAVVRGGGLLRDRDLQAIRAEQAATQPAPHS</sequence>
<keyword evidence="3" id="KW-1133">Transmembrane helix</keyword>
<dbReference type="InterPro" id="IPR039633">
    <property type="entry name" value="PAP"/>
</dbReference>
<dbReference type="EMBL" id="HBFB01027476">
    <property type="protein sequence ID" value="CAD8691000.1"/>
    <property type="molecule type" value="Transcribed_RNA"/>
</dbReference>
<accession>A0A7S0RYJ4</accession>
<proteinExistence type="predicted"/>
<keyword evidence="3" id="KW-0812">Transmembrane</keyword>
<keyword evidence="2" id="KW-0934">Plastid</keyword>
<evidence type="ECO:0000256" key="3">
    <source>
        <dbReference type="SAM" id="Phobius"/>
    </source>
</evidence>
<dbReference type="Pfam" id="PF04755">
    <property type="entry name" value="PAP_fibrillin"/>
    <property type="match status" value="1"/>
</dbReference>
<feature type="transmembrane region" description="Helical" evidence="3">
    <location>
        <begin position="277"/>
        <end position="295"/>
    </location>
</feature>
<dbReference type="PANTHER" id="PTHR31906">
    <property type="entry name" value="PLASTID-LIPID-ASSOCIATED PROTEIN 4, CHLOROPLASTIC-RELATED"/>
    <property type="match status" value="1"/>
</dbReference>
<evidence type="ECO:0000256" key="1">
    <source>
        <dbReference type="ARBA" id="ARBA00004474"/>
    </source>
</evidence>
<evidence type="ECO:0000259" key="4">
    <source>
        <dbReference type="Pfam" id="PF04755"/>
    </source>
</evidence>
<evidence type="ECO:0000256" key="2">
    <source>
        <dbReference type="ARBA" id="ARBA00022640"/>
    </source>
</evidence>
<dbReference type="GO" id="GO:0009536">
    <property type="term" value="C:plastid"/>
    <property type="evidence" value="ECO:0007669"/>
    <property type="project" value="UniProtKB-SubCell"/>
</dbReference>
<feature type="transmembrane region" description="Helical" evidence="3">
    <location>
        <begin position="249"/>
        <end position="271"/>
    </location>
</feature>
<gene>
    <name evidence="5" type="ORF">CLEI1391_LOCUS15344</name>
</gene>
<evidence type="ECO:0000313" key="5">
    <source>
        <dbReference type="EMBL" id="CAD8691000.1"/>
    </source>
</evidence>
<dbReference type="InterPro" id="IPR006843">
    <property type="entry name" value="PAP/fibrillin_dom"/>
</dbReference>
<reference evidence="5" key="1">
    <citation type="submission" date="2021-01" db="EMBL/GenBank/DDBJ databases">
        <authorList>
            <person name="Corre E."/>
            <person name="Pelletier E."/>
            <person name="Niang G."/>
            <person name="Scheremetjew M."/>
            <person name="Finn R."/>
            <person name="Kale V."/>
            <person name="Holt S."/>
            <person name="Cochrane G."/>
            <person name="Meng A."/>
            <person name="Brown T."/>
            <person name="Cohen L."/>
        </authorList>
    </citation>
    <scope>NUCLEOTIDE SEQUENCE</scope>
    <source>
        <strain evidence="5">SAG 11-49</strain>
    </source>
</reference>
<keyword evidence="3" id="KW-0472">Membrane</keyword>
<name>A0A7S0RYJ4_9CHLO</name>